<organism evidence="1 2">
    <name type="scientific">Ehrlichia minasensis</name>
    <dbReference type="NCBI Taxonomy" id="1242993"/>
    <lineage>
        <taxon>Bacteria</taxon>
        <taxon>Pseudomonadati</taxon>
        <taxon>Pseudomonadota</taxon>
        <taxon>Alphaproteobacteria</taxon>
        <taxon>Rickettsiales</taxon>
        <taxon>Anaplasmataceae</taxon>
        <taxon>Ehrlichia</taxon>
    </lineage>
</organism>
<protein>
    <submittedName>
        <fullName evidence="1">Uncharacterized protein</fullName>
    </submittedName>
</protein>
<evidence type="ECO:0000313" key="2">
    <source>
        <dbReference type="Proteomes" id="UP000293377"/>
    </source>
</evidence>
<reference evidence="1 2" key="1">
    <citation type="submission" date="2018-06" db="EMBL/GenBank/DDBJ databases">
        <title>Complete Genome Sequence of Ehrlichia minasensis Isolated From Cattle.</title>
        <authorList>
            <person name="Aguiar D.M."/>
            <person name="Araujo J.P.A.Jr."/>
            <person name="Nakazato L."/>
            <person name="Bard E."/>
            <person name="Cabezas-Cruz A."/>
        </authorList>
    </citation>
    <scope>NUCLEOTIDE SEQUENCE [LARGE SCALE GENOMIC DNA]</scope>
    <source>
        <strain evidence="1 2">B11</strain>
    </source>
</reference>
<gene>
    <name evidence="1" type="ORF">DRF75_03560</name>
</gene>
<comment type="caution">
    <text evidence="1">The sequence shown here is derived from an EMBL/GenBank/DDBJ whole genome shotgun (WGS) entry which is preliminary data.</text>
</comment>
<dbReference type="Proteomes" id="UP000293377">
    <property type="component" value="Unassembled WGS sequence"/>
</dbReference>
<keyword evidence="2" id="KW-1185">Reference proteome</keyword>
<accession>A0A4Q6I5K3</accession>
<dbReference type="EMBL" id="QOHL01000015">
    <property type="protein sequence ID" value="RZB12570.1"/>
    <property type="molecule type" value="Genomic_DNA"/>
</dbReference>
<proteinExistence type="predicted"/>
<evidence type="ECO:0000313" key="1">
    <source>
        <dbReference type="EMBL" id="RZB12570.1"/>
    </source>
</evidence>
<name>A0A4Q6I5K3_9RICK</name>
<dbReference type="AlphaFoldDB" id="A0A4Q6I5K3"/>
<sequence length="60" mass="7090">MLLSYSNVIVVKAYVGRILWNELYHLVTVSVSMKCSRNWCECEYFIFGRAYLTIFFVLVT</sequence>